<dbReference type="FunFam" id="3.90.730.10:FF:000004">
    <property type="entry name" value="Ribonuclease T2-like"/>
    <property type="match status" value="1"/>
</dbReference>
<evidence type="ECO:0000313" key="12">
    <source>
        <dbReference type="EMBL" id="KEQ59222.1"/>
    </source>
</evidence>
<dbReference type="GO" id="GO:0006401">
    <property type="term" value="P:RNA catabolic process"/>
    <property type="evidence" value="ECO:0007669"/>
    <property type="project" value="TreeGrafter"/>
</dbReference>
<reference evidence="12 13" key="1">
    <citation type="journal article" date="2014" name="BMC Genomics">
        <title>Genome sequencing of four Aureobasidium pullulans varieties: biotechnological potential, stress tolerance, and description of new species.</title>
        <authorList>
            <person name="Gostin Ar C."/>
            <person name="Ohm R.A."/>
            <person name="Kogej T."/>
            <person name="Sonjak S."/>
            <person name="Turk M."/>
            <person name="Zajc J."/>
            <person name="Zalar P."/>
            <person name="Grube M."/>
            <person name="Sun H."/>
            <person name="Han J."/>
            <person name="Sharma A."/>
            <person name="Chiniquy J."/>
            <person name="Ngan C.Y."/>
            <person name="Lipzen A."/>
            <person name="Barry K."/>
            <person name="Grigoriev I.V."/>
            <person name="Gunde-Cimerman N."/>
        </authorList>
    </citation>
    <scope>NUCLEOTIDE SEQUENCE [LARGE SCALE GENOMIC DNA]</scope>
    <source>
        <strain evidence="12 13">CBS 110374</strain>
    </source>
</reference>
<evidence type="ECO:0000313" key="13">
    <source>
        <dbReference type="Proteomes" id="UP000030672"/>
    </source>
</evidence>
<dbReference type="EC" id="4.6.1.19" evidence="2"/>
<keyword evidence="11" id="KW-0732">Signal</keyword>
<dbReference type="EMBL" id="KL584849">
    <property type="protein sequence ID" value="KEQ59222.1"/>
    <property type="molecule type" value="Genomic_DNA"/>
</dbReference>
<proteinExistence type="inferred from homology"/>
<dbReference type="GO" id="GO:0005576">
    <property type="term" value="C:extracellular region"/>
    <property type="evidence" value="ECO:0007669"/>
    <property type="project" value="TreeGrafter"/>
</dbReference>
<organism evidence="12 13">
    <name type="scientific">Aureobasidium melanogenum (strain CBS 110374)</name>
    <name type="common">Aureobasidium pullulans var. melanogenum</name>
    <dbReference type="NCBI Taxonomy" id="1043003"/>
    <lineage>
        <taxon>Eukaryota</taxon>
        <taxon>Fungi</taxon>
        <taxon>Dikarya</taxon>
        <taxon>Ascomycota</taxon>
        <taxon>Pezizomycotina</taxon>
        <taxon>Dothideomycetes</taxon>
        <taxon>Dothideomycetidae</taxon>
        <taxon>Dothideales</taxon>
        <taxon>Saccotheciaceae</taxon>
        <taxon>Aureobasidium</taxon>
    </lineage>
</organism>
<evidence type="ECO:0000256" key="10">
    <source>
        <dbReference type="RuleBase" id="RU004328"/>
    </source>
</evidence>
<feature type="active site" evidence="9">
    <location>
        <position position="131"/>
    </location>
</feature>
<evidence type="ECO:0000256" key="3">
    <source>
        <dbReference type="ARBA" id="ARBA00022722"/>
    </source>
</evidence>
<dbReference type="InterPro" id="IPR033130">
    <property type="entry name" value="RNase_T2_His_AS_2"/>
</dbReference>
<sequence length="265" mass="28937">MSSSLIAFSTLLCLAAAVIESCPANSPISCQTSGTIKNTCCTEVQGQVLQTQFWDSDPATGPADSWTIHGLWPDNCDGSYEATCDSSRAYTDIGCILLDKGHGDILDYMETYWKDYQGDDESFWEHEWSKHGTCYSTLNPDCYTDYEKEDELVDFLNTTITLFKDLPTYKWLANAGITPSSSKTYTNAQITNALQSKFGATPILSCSSGELNQVEYVFNVRGSVANGQFIAVNPTGTKGNCPKTGIKYLPKDLSTTPEANEGSCS</sequence>
<name>A0A074VNG1_AURM1</name>
<dbReference type="PROSITE" id="PS00531">
    <property type="entry name" value="RNASE_T2_2"/>
    <property type="match status" value="1"/>
</dbReference>
<dbReference type="Gene3D" id="3.90.730.10">
    <property type="entry name" value="Ribonuclease T2-like"/>
    <property type="match status" value="1"/>
</dbReference>
<gene>
    <name evidence="12" type="ORF">M437DRAFT_69253</name>
</gene>
<feature type="active site" evidence="9">
    <location>
        <position position="127"/>
    </location>
</feature>
<feature type="signal peptide" evidence="11">
    <location>
        <begin position="1"/>
        <end position="21"/>
    </location>
</feature>
<dbReference type="RefSeq" id="XP_040876245.1">
    <property type="nucleotide sequence ID" value="XM_041025248.1"/>
</dbReference>
<evidence type="ECO:0000256" key="6">
    <source>
        <dbReference type="ARBA" id="ARBA00023157"/>
    </source>
</evidence>
<evidence type="ECO:0000256" key="4">
    <source>
        <dbReference type="ARBA" id="ARBA00022759"/>
    </source>
</evidence>
<keyword evidence="5" id="KW-0378">Hydrolase</keyword>
<dbReference type="InterPro" id="IPR033697">
    <property type="entry name" value="Ribonuclease_T2_eukaryotic"/>
</dbReference>
<feature type="active site" evidence="9">
    <location>
        <position position="69"/>
    </location>
</feature>
<keyword evidence="8" id="KW-0456">Lyase</keyword>
<comment type="similarity">
    <text evidence="1 10">Belongs to the RNase T2 family.</text>
</comment>
<dbReference type="PROSITE" id="PS00530">
    <property type="entry name" value="RNASE_T2_1"/>
    <property type="match status" value="1"/>
</dbReference>
<dbReference type="SUPFAM" id="SSF55895">
    <property type="entry name" value="Ribonuclease Rh-like"/>
    <property type="match status" value="1"/>
</dbReference>
<dbReference type="Pfam" id="PF00445">
    <property type="entry name" value="Ribonuclease_T2"/>
    <property type="match status" value="1"/>
</dbReference>
<keyword evidence="3" id="KW-0540">Nuclease</keyword>
<dbReference type="InterPro" id="IPR001568">
    <property type="entry name" value="RNase_T2-like"/>
</dbReference>
<accession>A0A074VNG1</accession>
<keyword evidence="4" id="KW-0255">Endonuclease</keyword>
<dbReference type="GeneID" id="63918621"/>
<dbReference type="CDD" id="cd01061">
    <property type="entry name" value="RNase_T2_euk"/>
    <property type="match status" value="1"/>
</dbReference>
<dbReference type="HOGENOM" id="CLU_037966_1_0_1"/>
<keyword evidence="7" id="KW-0325">Glycoprotein</keyword>
<keyword evidence="13" id="KW-1185">Reference proteome</keyword>
<dbReference type="PANTHER" id="PTHR11240:SF22">
    <property type="entry name" value="RIBONUCLEASE T2"/>
    <property type="match status" value="1"/>
</dbReference>
<feature type="chain" id="PRO_5001701784" description="ribonuclease T2" evidence="11">
    <location>
        <begin position="22"/>
        <end position="265"/>
    </location>
</feature>
<protein>
    <recommendedName>
        <fullName evidence="2">ribonuclease T2</fullName>
        <ecNumber evidence="2">4.6.1.19</ecNumber>
    </recommendedName>
</protein>
<evidence type="ECO:0000256" key="5">
    <source>
        <dbReference type="ARBA" id="ARBA00022801"/>
    </source>
</evidence>
<dbReference type="InterPro" id="IPR036430">
    <property type="entry name" value="RNase_T2-like_sf"/>
</dbReference>
<evidence type="ECO:0000256" key="7">
    <source>
        <dbReference type="ARBA" id="ARBA00023180"/>
    </source>
</evidence>
<evidence type="ECO:0000256" key="1">
    <source>
        <dbReference type="ARBA" id="ARBA00007469"/>
    </source>
</evidence>
<dbReference type="GO" id="GO:0003723">
    <property type="term" value="F:RNA binding"/>
    <property type="evidence" value="ECO:0007669"/>
    <property type="project" value="InterPro"/>
</dbReference>
<evidence type="ECO:0000256" key="11">
    <source>
        <dbReference type="SAM" id="SignalP"/>
    </source>
</evidence>
<evidence type="ECO:0000256" key="8">
    <source>
        <dbReference type="ARBA" id="ARBA00023239"/>
    </source>
</evidence>
<evidence type="ECO:0000256" key="2">
    <source>
        <dbReference type="ARBA" id="ARBA00012571"/>
    </source>
</evidence>
<dbReference type="AlphaFoldDB" id="A0A074VNG1"/>
<dbReference type="Proteomes" id="UP000030672">
    <property type="component" value="Unassembled WGS sequence"/>
</dbReference>
<keyword evidence="6" id="KW-1015">Disulfide bond</keyword>
<dbReference type="InterPro" id="IPR018188">
    <property type="entry name" value="RNase_T2_His_AS_1"/>
</dbReference>
<dbReference type="PANTHER" id="PTHR11240">
    <property type="entry name" value="RIBONUCLEASE T2"/>
    <property type="match status" value="1"/>
</dbReference>
<dbReference type="GO" id="GO:0016787">
    <property type="term" value="F:hydrolase activity"/>
    <property type="evidence" value="ECO:0007669"/>
    <property type="project" value="UniProtKB-KW"/>
</dbReference>
<dbReference type="GO" id="GO:0033897">
    <property type="term" value="F:ribonuclease T2 activity"/>
    <property type="evidence" value="ECO:0007669"/>
    <property type="project" value="UniProtKB-EC"/>
</dbReference>
<evidence type="ECO:0000256" key="9">
    <source>
        <dbReference type="PIRSR" id="PIRSR633697-1"/>
    </source>
</evidence>